<proteinExistence type="predicted"/>
<feature type="compositionally biased region" description="Basic and acidic residues" evidence="1">
    <location>
        <begin position="63"/>
        <end position="74"/>
    </location>
</feature>
<accession>A0A8E2JPN2</accession>
<organism evidence="2 3">
    <name type="scientific">Glonium stellatum</name>
    <dbReference type="NCBI Taxonomy" id="574774"/>
    <lineage>
        <taxon>Eukaryota</taxon>
        <taxon>Fungi</taxon>
        <taxon>Dikarya</taxon>
        <taxon>Ascomycota</taxon>
        <taxon>Pezizomycotina</taxon>
        <taxon>Dothideomycetes</taxon>
        <taxon>Pleosporomycetidae</taxon>
        <taxon>Gloniales</taxon>
        <taxon>Gloniaceae</taxon>
        <taxon>Glonium</taxon>
    </lineage>
</organism>
<dbReference type="EMBL" id="KV750434">
    <property type="protein sequence ID" value="OCL04787.1"/>
    <property type="molecule type" value="Genomic_DNA"/>
</dbReference>
<reference evidence="2 3" key="1">
    <citation type="journal article" date="2016" name="Nat. Commun.">
        <title>Ectomycorrhizal ecology is imprinted in the genome of the dominant symbiotic fungus Cenococcum geophilum.</title>
        <authorList>
            <consortium name="DOE Joint Genome Institute"/>
            <person name="Peter M."/>
            <person name="Kohler A."/>
            <person name="Ohm R.A."/>
            <person name="Kuo A."/>
            <person name="Krutzmann J."/>
            <person name="Morin E."/>
            <person name="Arend M."/>
            <person name="Barry K.W."/>
            <person name="Binder M."/>
            <person name="Choi C."/>
            <person name="Clum A."/>
            <person name="Copeland A."/>
            <person name="Grisel N."/>
            <person name="Haridas S."/>
            <person name="Kipfer T."/>
            <person name="LaButti K."/>
            <person name="Lindquist E."/>
            <person name="Lipzen A."/>
            <person name="Maire R."/>
            <person name="Meier B."/>
            <person name="Mihaltcheva S."/>
            <person name="Molinier V."/>
            <person name="Murat C."/>
            <person name="Poggeler S."/>
            <person name="Quandt C.A."/>
            <person name="Sperisen C."/>
            <person name="Tritt A."/>
            <person name="Tisserant E."/>
            <person name="Crous P.W."/>
            <person name="Henrissat B."/>
            <person name="Nehls U."/>
            <person name="Egli S."/>
            <person name="Spatafora J.W."/>
            <person name="Grigoriev I.V."/>
            <person name="Martin F.M."/>
        </authorList>
    </citation>
    <scope>NUCLEOTIDE SEQUENCE [LARGE SCALE GENOMIC DNA]</scope>
    <source>
        <strain evidence="2 3">CBS 207.34</strain>
    </source>
</reference>
<name>A0A8E2JPN2_9PEZI</name>
<keyword evidence="3" id="KW-1185">Reference proteome</keyword>
<sequence>MLGGLRPACGTGPRTSQATMDGSVRLVTSCKYLEVSNRQGQKGAIRSVSRTVQRHFMKRKEKKKEEKKNPKKSNDLIGTVRYIPRDYYFGSKDEFPPGAFKRDSAEFKSNRAPGLASQPVGIQPSEGCEPGPLRILTGPGCEVHSCTPATPEGLGGGSSITLQGEEVVAIILRRPRH</sequence>
<dbReference type="Proteomes" id="UP000250140">
    <property type="component" value="Unassembled WGS sequence"/>
</dbReference>
<evidence type="ECO:0000313" key="2">
    <source>
        <dbReference type="EMBL" id="OCL04787.1"/>
    </source>
</evidence>
<feature type="region of interest" description="Disordered" evidence="1">
    <location>
        <begin position="56"/>
        <end position="76"/>
    </location>
</feature>
<protein>
    <submittedName>
        <fullName evidence="2">Uncharacterized protein</fullName>
    </submittedName>
</protein>
<evidence type="ECO:0000256" key="1">
    <source>
        <dbReference type="SAM" id="MobiDB-lite"/>
    </source>
</evidence>
<gene>
    <name evidence="2" type="ORF">AOQ84DRAFT_110634</name>
</gene>
<evidence type="ECO:0000313" key="3">
    <source>
        <dbReference type="Proteomes" id="UP000250140"/>
    </source>
</evidence>
<dbReference type="AlphaFoldDB" id="A0A8E2JPN2"/>